<feature type="domain" description="EAL" evidence="1">
    <location>
        <begin position="1"/>
        <end position="214"/>
    </location>
</feature>
<protein>
    <submittedName>
        <fullName evidence="3">Histidine kinase</fullName>
    </submittedName>
</protein>
<evidence type="ECO:0000313" key="4">
    <source>
        <dbReference type="Proteomes" id="UP000502894"/>
    </source>
</evidence>
<evidence type="ECO:0000313" key="3">
    <source>
        <dbReference type="EMBL" id="BCA93864.1"/>
    </source>
</evidence>
<dbReference type="PROSITE" id="PS50883">
    <property type="entry name" value="EAL"/>
    <property type="match status" value="1"/>
</dbReference>
<dbReference type="GO" id="GO:0016301">
    <property type="term" value="F:kinase activity"/>
    <property type="evidence" value="ECO:0007669"/>
    <property type="project" value="UniProtKB-KW"/>
</dbReference>
<reference evidence="3" key="1">
    <citation type="journal article" date="2020" name="Microbiol. Resour. Announc.">
        <title>Complete Genome Sequence of Novel Psychrotolerant Legionella Strain TUM19329, Isolated from Antarctic Lake Sediment.</title>
        <authorList>
            <person name="Shimada S."/>
            <person name="Nakai R."/>
            <person name="Aoki K."/>
            <person name="Shimoeda N."/>
            <person name="Ohno G."/>
            <person name="Miyazaki Y."/>
            <person name="Kudoh S."/>
            <person name="Imura S."/>
            <person name="Watanabe K."/>
            <person name="Ishii Y."/>
            <person name="Tateda K."/>
        </authorList>
    </citation>
    <scope>NUCLEOTIDE SEQUENCE [LARGE SCALE GENOMIC DNA]</scope>
    <source>
        <strain evidence="3">TUM19329</strain>
    </source>
</reference>
<dbReference type="PANTHER" id="PTHR33525:SF4">
    <property type="entry name" value="CYCLIC DI-GMP PHOSPHODIESTERASE CDGJ"/>
    <property type="match status" value="1"/>
</dbReference>
<dbReference type="SUPFAM" id="SSF109604">
    <property type="entry name" value="HD-domain/PDEase-like"/>
    <property type="match status" value="1"/>
</dbReference>
<gene>
    <name evidence="3" type="primary">yuxH</name>
    <name evidence="3" type="ORF">TUM19329_02250</name>
</gene>
<dbReference type="SMART" id="SM00052">
    <property type="entry name" value="EAL"/>
    <property type="match status" value="1"/>
</dbReference>
<dbReference type="InterPro" id="IPR001633">
    <property type="entry name" value="EAL_dom"/>
</dbReference>
<dbReference type="PANTHER" id="PTHR33525">
    <property type="match status" value="1"/>
</dbReference>
<keyword evidence="3" id="KW-0808">Transferase</keyword>
<dbReference type="AlphaFoldDB" id="A0A6F8SZK4"/>
<keyword evidence="3" id="KW-0418">Kinase</keyword>
<dbReference type="InterPro" id="IPR052340">
    <property type="entry name" value="RNase_Y/CdgJ"/>
</dbReference>
<dbReference type="PROSITE" id="PS51833">
    <property type="entry name" value="HDOD"/>
    <property type="match status" value="1"/>
</dbReference>
<dbReference type="Pfam" id="PF00563">
    <property type="entry name" value="EAL"/>
    <property type="match status" value="1"/>
</dbReference>
<sequence length="412" mass="46352">MNLPLIKTLLARQGIYNKNGSVFAYELLYREGDTPTANVDNFNPLSGDTATSSVITQLFANLDIKTIIGNKRAFINFTYNHLLEQIPLLLPKSRIVIEVLESVAATDPLITNLTELSHQGYEIALDDFVFREELIPLVELANIIKIDVLNLTNQQIIEQLAPLKGFKGKLLAEKIENMTQFNDCIELGFEYFQGFFLNRPDPYKGRVMTENKIHLLKLLSELNNQDVPLSRVEEIILQIPKLSYRILRLSNSAAMYVGKKIESLMDAINQLGLVQIRNWICLLLLASLDDVSPDLLERTLIRAKMCEDLTKKIGCGSPLQAYTVGILSTLDGILNEPMNSLLDKIKLSEILNEALLHQKGELGHILKLVIDYEEAKFNELDKAPVAHKDLAQSYLQGLAYASEVMDIINNSI</sequence>
<keyword evidence="4" id="KW-1185">Reference proteome</keyword>
<dbReference type="SUPFAM" id="SSF141868">
    <property type="entry name" value="EAL domain-like"/>
    <property type="match status" value="1"/>
</dbReference>
<dbReference type="Gene3D" id="1.10.3210.10">
    <property type="entry name" value="Hypothetical protein af1432"/>
    <property type="match status" value="1"/>
</dbReference>
<dbReference type="InterPro" id="IPR035919">
    <property type="entry name" value="EAL_sf"/>
</dbReference>
<evidence type="ECO:0000259" key="1">
    <source>
        <dbReference type="PROSITE" id="PS50883"/>
    </source>
</evidence>
<dbReference type="Pfam" id="PF08668">
    <property type="entry name" value="HDOD"/>
    <property type="match status" value="1"/>
</dbReference>
<name>A0A6F8SZK4_9GAMM</name>
<dbReference type="KEGG" id="lant:TUM19329_02250"/>
<feature type="domain" description="HDOD" evidence="2">
    <location>
        <begin position="208"/>
        <end position="393"/>
    </location>
</feature>
<evidence type="ECO:0000259" key="2">
    <source>
        <dbReference type="PROSITE" id="PS51833"/>
    </source>
</evidence>
<organism evidence="3 4">
    <name type="scientific">Legionella antarctica</name>
    <dbReference type="NCBI Taxonomy" id="2708020"/>
    <lineage>
        <taxon>Bacteria</taxon>
        <taxon>Pseudomonadati</taxon>
        <taxon>Pseudomonadota</taxon>
        <taxon>Gammaproteobacteria</taxon>
        <taxon>Legionellales</taxon>
        <taxon>Legionellaceae</taxon>
        <taxon>Legionella</taxon>
    </lineage>
</organism>
<accession>A0A6F8SZK4</accession>
<proteinExistence type="predicted"/>
<dbReference type="Proteomes" id="UP000502894">
    <property type="component" value="Chromosome"/>
</dbReference>
<dbReference type="RefSeq" id="WP_173235742.1">
    <property type="nucleotide sequence ID" value="NZ_AP022839.1"/>
</dbReference>
<dbReference type="InterPro" id="IPR013976">
    <property type="entry name" value="HDOD"/>
</dbReference>
<dbReference type="Gene3D" id="3.20.20.450">
    <property type="entry name" value="EAL domain"/>
    <property type="match status" value="1"/>
</dbReference>
<dbReference type="EMBL" id="AP022839">
    <property type="protein sequence ID" value="BCA93864.1"/>
    <property type="molecule type" value="Genomic_DNA"/>
</dbReference>
<dbReference type="PIRSF" id="PIRSF003180">
    <property type="entry name" value="DiGMPpdiest_YuxH"/>
    <property type="match status" value="1"/>
</dbReference>
<dbReference type="InterPro" id="IPR014408">
    <property type="entry name" value="dGMP_Pdiesterase_EAL/HD-GYP"/>
</dbReference>